<comment type="caution">
    <text evidence="1">The sequence shown here is derived from an EMBL/GenBank/DDBJ whole genome shotgun (WGS) entry which is preliminary data.</text>
</comment>
<accession>A0ABV8SFZ4</accession>
<name>A0ABV8SFZ4_9BACL</name>
<organism evidence="1 2">
    <name type="scientific">Cohnella boryungensis</name>
    <dbReference type="NCBI Taxonomy" id="768479"/>
    <lineage>
        <taxon>Bacteria</taxon>
        <taxon>Bacillati</taxon>
        <taxon>Bacillota</taxon>
        <taxon>Bacilli</taxon>
        <taxon>Bacillales</taxon>
        <taxon>Paenibacillaceae</taxon>
        <taxon>Cohnella</taxon>
    </lineage>
</organism>
<dbReference type="EMBL" id="JBHSED010000040">
    <property type="protein sequence ID" value="MFC4305793.1"/>
    <property type="molecule type" value="Genomic_DNA"/>
</dbReference>
<evidence type="ECO:0000313" key="1">
    <source>
        <dbReference type="EMBL" id="MFC4305793.1"/>
    </source>
</evidence>
<sequence length="131" mass="14364">MITTVDVWPIVKLRLDLPDDARKPLVDTYIAEIERRILHDINHRRIPEGLLYVWASMVVDAVRVDLPHVDEVDATVGGPAGSIKVGDTSVSGGGGSGGGLANTAKSVIDQVVFNYRADLNHYRRMTWGMGR</sequence>
<reference evidence="2" key="1">
    <citation type="journal article" date="2019" name="Int. J. Syst. Evol. Microbiol.">
        <title>The Global Catalogue of Microorganisms (GCM) 10K type strain sequencing project: providing services to taxonomists for standard genome sequencing and annotation.</title>
        <authorList>
            <consortium name="The Broad Institute Genomics Platform"/>
            <consortium name="The Broad Institute Genome Sequencing Center for Infectious Disease"/>
            <person name="Wu L."/>
            <person name="Ma J."/>
        </authorList>
    </citation>
    <scope>NUCLEOTIDE SEQUENCE [LARGE SCALE GENOMIC DNA]</scope>
    <source>
        <strain evidence="2">CGMCC 4.1641</strain>
    </source>
</reference>
<proteinExistence type="predicted"/>
<gene>
    <name evidence="1" type="ORF">ACFO1S_20390</name>
</gene>
<protein>
    <submittedName>
        <fullName evidence="1">DNA-packaging protein</fullName>
    </submittedName>
</protein>
<keyword evidence="2" id="KW-1185">Reference proteome</keyword>
<dbReference type="Proteomes" id="UP001595755">
    <property type="component" value="Unassembled WGS sequence"/>
</dbReference>
<evidence type="ECO:0000313" key="2">
    <source>
        <dbReference type="Proteomes" id="UP001595755"/>
    </source>
</evidence>
<dbReference type="RefSeq" id="WP_378127446.1">
    <property type="nucleotide sequence ID" value="NZ_JBHSED010000040.1"/>
</dbReference>